<dbReference type="SUPFAM" id="SSF55961">
    <property type="entry name" value="Bet v1-like"/>
    <property type="match status" value="1"/>
</dbReference>
<evidence type="ECO:0000256" key="3">
    <source>
        <dbReference type="SAM" id="MobiDB-lite"/>
    </source>
</evidence>
<name>A0A1B4V2L0_9GAMM</name>
<evidence type="ECO:0000259" key="5">
    <source>
        <dbReference type="Pfam" id="PF11127"/>
    </source>
</evidence>
<evidence type="ECO:0000313" key="7">
    <source>
        <dbReference type="Proteomes" id="UP000218899"/>
    </source>
</evidence>
<dbReference type="Pfam" id="PF03364">
    <property type="entry name" value="Polyketide_cyc"/>
    <property type="match status" value="1"/>
</dbReference>
<reference evidence="6 7" key="1">
    <citation type="submission" date="2015-08" db="EMBL/GenBank/DDBJ databases">
        <title>Complete genome sequence of Sulfurifustis variabilis.</title>
        <authorList>
            <person name="Miura A."/>
            <person name="Kojima H."/>
            <person name="Fukui M."/>
        </authorList>
    </citation>
    <scope>NUCLEOTIDE SEQUENCE [LARGE SCALE GENOMIC DNA]</scope>
    <source>
        <strain evidence="7">skN76</strain>
    </source>
</reference>
<gene>
    <name evidence="6" type="ORF">SVA_1203</name>
</gene>
<accession>A0A1B4V2L0</accession>
<dbReference type="Pfam" id="PF11127">
    <property type="entry name" value="YgaP-like_TM"/>
    <property type="match status" value="1"/>
</dbReference>
<dbReference type="EMBL" id="AP014936">
    <property type="protein sequence ID" value="BAU47778.1"/>
    <property type="molecule type" value="Genomic_DNA"/>
</dbReference>
<dbReference type="CDD" id="cd07817">
    <property type="entry name" value="SRPBCC_8"/>
    <property type="match status" value="1"/>
</dbReference>
<sequence>MRQETNPSGQQLASDSALSAISKRYTQNVGNTERAVTGAAGGALALWGLRRGGLLGVLSLFAGAGLAARAASGYCPAYARMEPTEAEREAAERYGWKTAAVADERVTVARPREEVYRFWRDFSNLPRFMSHVERLTILSNDRSHWVARGPMGRNVEWDSIVTEEKPNERIAWRSAEGADVRNAGFVEFRDAASGGTEIRAYIAYEPPAGQLGRLIAKLWGEEPSVQARDDLQRLKQLLESEQIATTPAAATRPAGQRPSPMSP</sequence>
<dbReference type="InterPro" id="IPR005031">
    <property type="entry name" value="COQ10_START"/>
</dbReference>
<dbReference type="InterPro" id="IPR021309">
    <property type="entry name" value="YgaP-like_TM"/>
</dbReference>
<evidence type="ECO:0000259" key="4">
    <source>
        <dbReference type="Pfam" id="PF03364"/>
    </source>
</evidence>
<evidence type="ECO:0000256" key="1">
    <source>
        <dbReference type="ARBA" id="ARBA00008918"/>
    </source>
</evidence>
<feature type="domain" description="Coenzyme Q-binding protein COQ10 START" evidence="4">
    <location>
        <begin position="108"/>
        <end position="224"/>
    </location>
</feature>
<evidence type="ECO:0000313" key="6">
    <source>
        <dbReference type="EMBL" id="BAU47778.1"/>
    </source>
</evidence>
<proteinExistence type="inferred from homology"/>
<organism evidence="6 7">
    <name type="scientific">Sulfurifustis variabilis</name>
    <dbReference type="NCBI Taxonomy" id="1675686"/>
    <lineage>
        <taxon>Bacteria</taxon>
        <taxon>Pseudomonadati</taxon>
        <taxon>Pseudomonadota</taxon>
        <taxon>Gammaproteobacteria</taxon>
        <taxon>Acidiferrobacterales</taxon>
        <taxon>Acidiferrobacteraceae</taxon>
        <taxon>Sulfurifustis</taxon>
    </lineage>
</organism>
<protein>
    <submittedName>
        <fullName evidence="6">Cyclase</fullName>
    </submittedName>
</protein>
<dbReference type="Gene3D" id="3.30.530.20">
    <property type="match status" value="1"/>
</dbReference>
<keyword evidence="7" id="KW-1185">Reference proteome</keyword>
<dbReference type="KEGG" id="sva:SVA_1203"/>
<keyword evidence="2" id="KW-1277">Toxin-antitoxin system</keyword>
<dbReference type="OrthoDB" id="9797595at2"/>
<dbReference type="PANTHER" id="PTHR33824">
    <property type="entry name" value="POLYKETIDE CYCLASE/DEHYDRASE AND LIPID TRANSPORT SUPERFAMILY PROTEIN"/>
    <property type="match status" value="1"/>
</dbReference>
<feature type="domain" description="Inner membrane protein YgaP-like transmembrane" evidence="5">
    <location>
        <begin position="26"/>
        <end position="81"/>
    </location>
</feature>
<comment type="similarity">
    <text evidence="1">Belongs to the ribosome association toxin RatA family.</text>
</comment>
<dbReference type="RefSeq" id="WP_096460156.1">
    <property type="nucleotide sequence ID" value="NZ_AP014936.1"/>
</dbReference>
<dbReference type="AlphaFoldDB" id="A0A1B4V2L0"/>
<feature type="compositionally biased region" description="Low complexity" evidence="3">
    <location>
        <begin position="244"/>
        <end position="254"/>
    </location>
</feature>
<evidence type="ECO:0000256" key="2">
    <source>
        <dbReference type="ARBA" id="ARBA00022649"/>
    </source>
</evidence>
<dbReference type="InterPro" id="IPR047137">
    <property type="entry name" value="ORF3"/>
</dbReference>
<dbReference type="InterPro" id="IPR023393">
    <property type="entry name" value="START-like_dom_sf"/>
</dbReference>
<dbReference type="Proteomes" id="UP000218899">
    <property type="component" value="Chromosome"/>
</dbReference>
<dbReference type="PANTHER" id="PTHR33824:SF7">
    <property type="entry name" value="POLYKETIDE CYCLASE_DEHYDRASE AND LIPID TRANSPORT SUPERFAMILY PROTEIN"/>
    <property type="match status" value="1"/>
</dbReference>
<feature type="region of interest" description="Disordered" evidence="3">
    <location>
        <begin position="239"/>
        <end position="263"/>
    </location>
</feature>